<comment type="caution">
    <text evidence="2">The sequence shown here is derived from an EMBL/GenBank/DDBJ whole genome shotgun (WGS) entry which is preliminary data.</text>
</comment>
<dbReference type="Proteomes" id="UP000230605">
    <property type="component" value="Chromosome 7"/>
</dbReference>
<evidence type="ECO:0000313" key="2">
    <source>
        <dbReference type="EMBL" id="PIA91732.1"/>
    </source>
</evidence>
<dbReference type="GO" id="GO:0005634">
    <property type="term" value="C:nucleus"/>
    <property type="evidence" value="ECO:0007669"/>
    <property type="project" value="TreeGrafter"/>
</dbReference>
<dbReference type="Gene3D" id="1.10.510.10">
    <property type="entry name" value="Transferase(Phosphotransferase) domain 1"/>
    <property type="match status" value="1"/>
</dbReference>
<dbReference type="SUPFAM" id="SSF56112">
    <property type="entry name" value="Protein kinase-like (PK-like)"/>
    <property type="match status" value="1"/>
</dbReference>
<dbReference type="InterPro" id="IPR000719">
    <property type="entry name" value="Prot_kinase_dom"/>
</dbReference>
<dbReference type="GO" id="GO:0005737">
    <property type="term" value="C:cytoplasm"/>
    <property type="evidence" value="ECO:0007669"/>
    <property type="project" value="TreeGrafter"/>
</dbReference>
<sequence>LCEAFTSLSSSLRIGQVVKGFRDVYVVAQKLHDQVWSASNTAHRKVVLKCAPEIRLQREREILQQFESNSCIRNFIDHGNEPPFLVLEHLELGALKSSSERSFSRQDVKFIAHNVLSALASLHAKGIAHTDIKPDNILLNFNASGTRVVDAKLADCGDACDVGLQTDPRGTAHAIGAAIFRSPEALLGLKWSTPTDIWSFGATLLSLIFGRNFHIFKPPKVSADDAEFPVHVLIQQARYFGPFPLTYKSFLDEEQEKILAAIHIHIEEQCIRKPFSQVEDEELTPEDKIFLCEIMRLDPRDRPTAKELLKHDWFAIS</sequence>
<reference evidence="2 3" key="1">
    <citation type="submission" date="2015-10" db="EMBL/GenBank/DDBJ databases">
        <title>The cercosporin biosynthetic gene cluster was horizontally transferred to several fungal lineages and shown to be expanded in Cercospora beticola based on microsynteny with recipient genomes.</title>
        <authorList>
            <person name="De Jonge R."/>
            <person name="Ebert M.K."/>
            <person name="Suttle J.C."/>
            <person name="Jurick Ii W.M."/>
            <person name="Secor G.A."/>
            <person name="Thomma B.P."/>
            <person name="Van De Peer Y."/>
            <person name="Bolton M.D."/>
        </authorList>
    </citation>
    <scope>NUCLEOTIDE SEQUENCE [LARGE SCALE GENOMIC DNA]</scope>
    <source>
        <strain evidence="2 3">09-40</strain>
    </source>
</reference>
<dbReference type="OrthoDB" id="5979581at2759"/>
<dbReference type="EMBL" id="LKMD01000106">
    <property type="protein sequence ID" value="PIA91732.1"/>
    <property type="molecule type" value="Genomic_DNA"/>
</dbReference>
<dbReference type="InterPro" id="IPR011009">
    <property type="entry name" value="Kinase-like_dom_sf"/>
</dbReference>
<dbReference type="PANTHER" id="PTHR44167">
    <property type="entry name" value="OVARIAN-SPECIFIC SERINE/THREONINE-PROTEIN KINASE LOK-RELATED"/>
    <property type="match status" value="1"/>
</dbReference>
<dbReference type="GO" id="GO:0005524">
    <property type="term" value="F:ATP binding"/>
    <property type="evidence" value="ECO:0007669"/>
    <property type="project" value="InterPro"/>
</dbReference>
<evidence type="ECO:0000313" key="3">
    <source>
        <dbReference type="Proteomes" id="UP000230605"/>
    </source>
</evidence>
<name>A0A2G5HHP2_CERBT</name>
<dbReference type="GO" id="GO:0004674">
    <property type="term" value="F:protein serine/threonine kinase activity"/>
    <property type="evidence" value="ECO:0007669"/>
    <property type="project" value="TreeGrafter"/>
</dbReference>
<dbReference type="Pfam" id="PF00069">
    <property type="entry name" value="Pkinase"/>
    <property type="match status" value="1"/>
</dbReference>
<dbReference type="PANTHER" id="PTHR44167:SF18">
    <property type="entry name" value="PROTEIN KINASE DOMAIN-CONTAINING PROTEIN"/>
    <property type="match status" value="1"/>
</dbReference>
<accession>A0A2G5HHP2</accession>
<dbReference type="InterPro" id="IPR008271">
    <property type="entry name" value="Ser/Thr_kinase_AS"/>
</dbReference>
<dbReference type="SMART" id="SM00220">
    <property type="entry name" value="S_TKc"/>
    <property type="match status" value="1"/>
</dbReference>
<feature type="non-terminal residue" evidence="2">
    <location>
        <position position="1"/>
    </location>
</feature>
<dbReference type="PROSITE" id="PS00108">
    <property type="entry name" value="PROTEIN_KINASE_ST"/>
    <property type="match status" value="1"/>
</dbReference>
<proteinExistence type="predicted"/>
<gene>
    <name evidence="2" type="ORF">CB0940_09130</name>
</gene>
<dbReference type="AlphaFoldDB" id="A0A2G5HHP2"/>
<organism evidence="2 3">
    <name type="scientific">Cercospora beticola</name>
    <name type="common">Sugarbeet leaf spot fungus</name>
    <dbReference type="NCBI Taxonomy" id="122368"/>
    <lineage>
        <taxon>Eukaryota</taxon>
        <taxon>Fungi</taxon>
        <taxon>Dikarya</taxon>
        <taxon>Ascomycota</taxon>
        <taxon>Pezizomycotina</taxon>
        <taxon>Dothideomycetes</taxon>
        <taxon>Dothideomycetidae</taxon>
        <taxon>Mycosphaerellales</taxon>
        <taxon>Mycosphaerellaceae</taxon>
        <taxon>Cercospora</taxon>
    </lineage>
</organism>
<dbReference type="GO" id="GO:0044773">
    <property type="term" value="P:mitotic DNA damage checkpoint signaling"/>
    <property type="evidence" value="ECO:0007669"/>
    <property type="project" value="TreeGrafter"/>
</dbReference>
<dbReference type="PROSITE" id="PS50011">
    <property type="entry name" value="PROTEIN_KINASE_DOM"/>
    <property type="match status" value="1"/>
</dbReference>
<protein>
    <submittedName>
        <fullName evidence="2">3-phosphoinositide-dependent protein kinase B</fullName>
    </submittedName>
</protein>
<keyword evidence="2" id="KW-0418">Kinase</keyword>
<evidence type="ECO:0000259" key="1">
    <source>
        <dbReference type="PROSITE" id="PS50011"/>
    </source>
</evidence>
<keyword evidence="2" id="KW-0808">Transferase</keyword>
<feature type="domain" description="Protein kinase" evidence="1">
    <location>
        <begin position="3"/>
        <end position="314"/>
    </location>
</feature>